<reference evidence="1" key="1">
    <citation type="submission" date="2020-11" db="EMBL/GenBank/DDBJ databases">
        <authorList>
            <person name="Tran Van P."/>
        </authorList>
    </citation>
    <scope>NUCLEOTIDE SEQUENCE</scope>
</reference>
<accession>A0A7R9CWY2</accession>
<organism evidence="1">
    <name type="scientific">Timema poppense</name>
    <name type="common">Walking stick</name>
    <dbReference type="NCBI Taxonomy" id="170557"/>
    <lineage>
        <taxon>Eukaryota</taxon>
        <taxon>Metazoa</taxon>
        <taxon>Ecdysozoa</taxon>
        <taxon>Arthropoda</taxon>
        <taxon>Hexapoda</taxon>
        <taxon>Insecta</taxon>
        <taxon>Pterygota</taxon>
        <taxon>Neoptera</taxon>
        <taxon>Polyneoptera</taxon>
        <taxon>Phasmatodea</taxon>
        <taxon>Timematodea</taxon>
        <taxon>Timematoidea</taxon>
        <taxon>Timematidae</taxon>
        <taxon>Timema</taxon>
    </lineage>
</organism>
<dbReference type="InterPro" id="IPR036514">
    <property type="entry name" value="SGNH_hydro_sf"/>
</dbReference>
<gene>
    <name evidence="1" type="ORF">TPSB3V08_LOCUS3888</name>
</gene>
<sequence length="76" mass="9053">MEENVKLLRYNKFVIKMGERNAVRVLDIYGLFLQEAGTINLDLFERFIGAPKKKVDMVHWNKKDIKLVDDHLKRHL</sequence>
<protein>
    <submittedName>
        <fullName evidence="1">Uncharacterized protein</fullName>
    </submittedName>
</protein>
<dbReference type="AlphaFoldDB" id="A0A7R9CWY2"/>
<proteinExistence type="predicted"/>
<evidence type="ECO:0000313" key="1">
    <source>
        <dbReference type="EMBL" id="CAD7403097.1"/>
    </source>
</evidence>
<name>A0A7R9CWY2_TIMPO</name>
<dbReference type="EMBL" id="OD001771">
    <property type="protein sequence ID" value="CAD7403097.1"/>
    <property type="molecule type" value="Genomic_DNA"/>
</dbReference>
<dbReference type="Gene3D" id="3.40.50.1110">
    <property type="entry name" value="SGNH hydrolase"/>
    <property type="match status" value="1"/>
</dbReference>